<protein>
    <recommendedName>
        <fullName evidence="5">Calcium-binding protein</fullName>
    </recommendedName>
</protein>
<dbReference type="InterPro" id="IPR050557">
    <property type="entry name" value="RTX_toxin/Mannuronan_C5-epim"/>
</dbReference>
<dbReference type="Gene3D" id="2.150.10.10">
    <property type="entry name" value="Serralysin-like metalloprotease, C-terminal"/>
    <property type="match status" value="2"/>
</dbReference>
<sequence>MARFHLPLFPGHRPVEAPDWLQNLVLVGTAGADTLTAVSTTRLMLGLGGDDRITAEGRAEGPGVAMFGSAGNDEITVGGSHNLLSGGAGNDTILLTADIGFSTDSVAFGGAGDDTIFAFGSGNTLFGGSGADRLGVNGLRVRDNVVHGGAGNDTLTGNGFNNRLNGGNGDDVLNSSSFGIGVSYTEDDGAFMTGGAGRDTFNPTNTGLLLVRNDLDGTVSDGDELGGVFNVITDYDAGERIGLGPLLRQEGPVGLVDPRVGPPDYLTPEIEAGRYAGFRGEFLGSGRFMVEEDGPDLMIVTADENVSSGRGALVLQGWSGGDPLIA</sequence>
<dbReference type="PRINTS" id="PR00313">
    <property type="entry name" value="CABNDNGRPT"/>
</dbReference>
<comment type="caution">
    <text evidence="3">The sequence shown here is derived from an EMBL/GenBank/DDBJ whole genome shotgun (WGS) entry which is preliminary data.</text>
</comment>
<evidence type="ECO:0008006" key="5">
    <source>
        <dbReference type="Google" id="ProtNLM"/>
    </source>
</evidence>
<dbReference type="InterPro" id="IPR011049">
    <property type="entry name" value="Serralysin-like_metalloprot_C"/>
</dbReference>
<accession>A0ABS9W7R8</accession>
<dbReference type="EMBL" id="JALBUU010000028">
    <property type="protein sequence ID" value="MCI0755339.1"/>
    <property type="molecule type" value="Genomic_DNA"/>
</dbReference>
<dbReference type="Pfam" id="PF00353">
    <property type="entry name" value="HemolysinCabind"/>
    <property type="match status" value="3"/>
</dbReference>
<reference evidence="3 4" key="1">
    <citation type="submission" date="2022-03" db="EMBL/GenBank/DDBJ databases">
        <title>Complete genome analysis of Roseomonas KG 17.1 : a prolific producer of plant growth promoters.</title>
        <authorList>
            <person name="Saadouli I."/>
            <person name="Najjari A."/>
            <person name="Mosbah A."/>
            <person name="Ouzari H.I."/>
        </authorList>
    </citation>
    <scope>NUCLEOTIDE SEQUENCE [LARGE SCALE GENOMIC DNA]</scope>
    <source>
        <strain evidence="3 4">KG17-1</strain>
    </source>
</reference>
<dbReference type="Proteomes" id="UP001201985">
    <property type="component" value="Unassembled WGS sequence"/>
</dbReference>
<keyword evidence="2" id="KW-0964">Secreted</keyword>
<dbReference type="PANTHER" id="PTHR38340:SF1">
    <property type="entry name" value="S-LAYER PROTEIN"/>
    <property type="match status" value="1"/>
</dbReference>
<name>A0ABS9W7R8_9PROT</name>
<organism evidence="3 4">
    <name type="scientific">Teichococcus vastitatis</name>
    <dbReference type="NCBI Taxonomy" id="2307076"/>
    <lineage>
        <taxon>Bacteria</taxon>
        <taxon>Pseudomonadati</taxon>
        <taxon>Pseudomonadota</taxon>
        <taxon>Alphaproteobacteria</taxon>
        <taxon>Acetobacterales</taxon>
        <taxon>Roseomonadaceae</taxon>
        <taxon>Roseomonas</taxon>
    </lineage>
</organism>
<comment type="subcellular location">
    <subcellularLocation>
        <location evidence="1">Secreted</location>
    </subcellularLocation>
</comment>
<evidence type="ECO:0000313" key="3">
    <source>
        <dbReference type="EMBL" id="MCI0755339.1"/>
    </source>
</evidence>
<dbReference type="InterPro" id="IPR001343">
    <property type="entry name" value="Hemolysn_Ca-bd"/>
</dbReference>
<evidence type="ECO:0000256" key="1">
    <source>
        <dbReference type="ARBA" id="ARBA00004613"/>
    </source>
</evidence>
<proteinExistence type="predicted"/>
<dbReference type="RefSeq" id="WP_162306241.1">
    <property type="nucleotide sequence ID" value="NZ_JALBUU010000028.1"/>
</dbReference>
<dbReference type="PANTHER" id="PTHR38340">
    <property type="entry name" value="S-LAYER PROTEIN"/>
    <property type="match status" value="1"/>
</dbReference>
<evidence type="ECO:0000256" key="2">
    <source>
        <dbReference type="ARBA" id="ARBA00022525"/>
    </source>
</evidence>
<gene>
    <name evidence="3" type="ORF">MON41_16585</name>
</gene>
<dbReference type="SUPFAM" id="SSF51120">
    <property type="entry name" value="beta-Roll"/>
    <property type="match status" value="1"/>
</dbReference>
<evidence type="ECO:0000313" key="4">
    <source>
        <dbReference type="Proteomes" id="UP001201985"/>
    </source>
</evidence>
<keyword evidence="4" id="KW-1185">Reference proteome</keyword>